<comment type="caution">
    <text evidence="1">The sequence shown here is derived from an EMBL/GenBank/DDBJ whole genome shotgun (WGS) entry which is preliminary data.</text>
</comment>
<gene>
    <name evidence="1" type="ORF">CHR55_33755</name>
</gene>
<dbReference type="InterPro" id="IPR023214">
    <property type="entry name" value="HAD_sf"/>
</dbReference>
<accession>A0A1C4GNH6</accession>
<dbReference type="RefSeq" id="WP_052959772.1">
    <property type="nucleotide sequence ID" value="NZ_FMBB01000028.1"/>
</dbReference>
<organism evidence="1 2">
    <name type="scientific">Rhodococcus qingshengii</name>
    <dbReference type="NCBI Taxonomy" id="334542"/>
    <lineage>
        <taxon>Bacteria</taxon>
        <taxon>Bacillati</taxon>
        <taxon>Actinomycetota</taxon>
        <taxon>Actinomycetes</taxon>
        <taxon>Mycobacteriales</taxon>
        <taxon>Nocardiaceae</taxon>
        <taxon>Rhodococcus</taxon>
        <taxon>Rhodococcus erythropolis group</taxon>
    </lineage>
</organism>
<dbReference type="Proteomes" id="UP000230886">
    <property type="component" value="Unassembled WGS sequence"/>
</dbReference>
<dbReference type="Gene3D" id="3.40.50.1000">
    <property type="entry name" value="HAD superfamily/HAD-like"/>
    <property type="match status" value="1"/>
</dbReference>
<dbReference type="EMBL" id="NOVD01000103">
    <property type="protein sequence ID" value="PCK21563.1"/>
    <property type="molecule type" value="Genomic_DNA"/>
</dbReference>
<evidence type="ECO:0000313" key="1">
    <source>
        <dbReference type="EMBL" id="PCK21563.1"/>
    </source>
</evidence>
<dbReference type="InterPro" id="IPR036412">
    <property type="entry name" value="HAD-like_sf"/>
</dbReference>
<dbReference type="AlphaFoldDB" id="A0A1C4GNH6"/>
<evidence type="ECO:0000313" key="2">
    <source>
        <dbReference type="Proteomes" id="UP000230886"/>
    </source>
</evidence>
<dbReference type="SUPFAM" id="SSF56784">
    <property type="entry name" value="HAD-like"/>
    <property type="match status" value="1"/>
</dbReference>
<protein>
    <submittedName>
        <fullName evidence="1">Uncharacterized protein</fullName>
    </submittedName>
</protein>
<sequence length="241" mass="27821">MSPTPRQPESRFRPTPWKNKPATPGAFAVIDIDGVLASMAEFEPLLNTERSQDRDWHTFHRSYSRAKVIRAGRKLVEMLQSAGLQIAYSTTRPEQFARATWNWLLSHKFPPGPIMFRHFIKDGSRPQDEVKVRQWWAWQDEHGPAQPIIAWFDDSQTASNMLRAHGCPAWHPKEFLKKVRSVGGTKDAVVEVLKAGPIDMATLDERLSSSRGAWQQSEDAWQAKQKAWFKRHQQALRDRNR</sequence>
<proteinExistence type="predicted"/>
<name>A0A1C4GNH6_RHOSG</name>
<reference evidence="1 2" key="1">
    <citation type="submission" date="2017-07" db="EMBL/GenBank/DDBJ databases">
        <title>Draft sequence of Rhodococcus enclensis 23b-28.</title>
        <authorList>
            <person name="Besaury L."/>
            <person name="Sancelme M."/>
            <person name="Amato P."/>
            <person name="Lallement A."/>
            <person name="Delort A.-M."/>
        </authorList>
    </citation>
    <scope>NUCLEOTIDE SEQUENCE [LARGE SCALE GENOMIC DNA]</scope>
    <source>
        <strain evidence="1 2">23b-28</strain>
    </source>
</reference>